<comment type="caution">
    <text evidence="1">The sequence shown here is derived from an EMBL/GenBank/DDBJ whole genome shotgun (WGS) entry which is preliminary data.</text>
</comment>
<reference evidence="1" key="1">
    <citation type="submission" date="2019-09" db="EMBL/GenBank/DDBJ databases">
        <authorList>
            <person name="Li J."/>
        </authorList>
    </citation>
    <scope>NUCLEOTIDE SEQUENCE [LARGE SCALE GENOMIC DNA]</scope>
    <source>
        <strain evidence="1">JCM 14732</strain>
    </source>
</reference>
<gene>
    <name evidence="1" type="ORF">ESP70_013310</name>
</gene>
<dbReference type="AlphaFoldDB" id="A0A5M4FA55"/>
<accession>A0A5M4FA55</accession>
<dbReference type="Proteomes" id="UP000380867">
    <property type="component" value="Unassembled WGS sequence"/>
</dbReference>
<dbReference type="EMBL" id="SDPQ02000003">
    <property type="protein sequence ID" value="KAA1395149.1"/>
    <property type="molecule type" value="Genomic_DNA"/>
</dbReference>
<protein>
    <submittedName>
        <fullName evidence="1">Uncharacterized protein</fullName>
    </submittedName>
</protein>
<organism evidence="1 2">
    <name type="scientific">Aeromicrobium ginsengisoli</name>
    <dbReference type="NCBI Taxonomy" id="363867"/>
    <lineage>
        <taxon>Bacteria</taxon>
        <taxon>Bacillati</taxon>
        <taxon>Actinomycetota</taxon>
        <taxon>Actinomycetes</taxon>
        <taxon>Propionibacteriales</taxon>
        <taxon>Nocardioidaceae</taxon>
        <taxon>Aeromicrobium</taxon>
    </lineage>
</organism>
<proteinExistence type="predicted"/>
<dbReference type="RefSeq" id="WP_149689818.1">
    <property type="nucleotide sequence ID" value="NZ_SDPQ02000003.1"/>
</dbReference>
<evidence type="ECO:0000313" key="2">
    <source>
        <dbReference type="Proteomes" id="UP000380867"/>
    </source>
</evidence>
<name>A0A5M4FA55_9ACTN</name>
<sequence>MPARLGEVSVGLENEQGALLPTKFCLDVSRRGVCCQGLERHRCIRTWDPRIGRVERTLRSPDRGISRTSAYNRIERVVDTSDFVLIEVFPRLKRAQPGSDVARLSRPCGPALGQRFTQRRFSGGSLGCDEVLSARKREARTALW</sequence>
<evidence type="ECO:0000313" key="1">
    <source>
        <dbReference type="EMBL" id="KAA1395149.1"/>
    </source>
</evidence>
<keyword evidence="2" id="KW-1185">Reference proteome</keyword>